<dbReference type="GO" id="GO:0016168">
    <property type="term" value="F:chlorophyll binding"/>
    <property type="evidence" value="ECO:0007669"/>
    <property type="project" value="UniProtKB-KW"/>
</dbReference>
<keyword evidence="12" id="KW-1185">Reference proteome</keyword>
<keyword evidence="5 10" id="KW-0812">Transmembrane</keyword>
<keyword evidence="9" id="KW-0604">Photosystem II</keyword>
<dbReference type="Proteomes" id="UP000593568">
    <property type="component" value="Unassembled WGS sequence"/>
</dbReference>
<keyword evidence="3" id="KW-0602">Photosynthesis</keyword>
<evidence type="ECO:0000256" key="5">
    <source>
        <dbReference type="ARBA" id="ARBA00022692"/>
    </source>
</evidence>
<protein>
    <submittedName>
        <fullName evidence="11">Uncharacterized protein</fullName>
    </submittedName>
</protein>
<accession>A0A7J9F9P7</accession>
<feature type="transmembrane region" description="Helical" evidence="10">
    <location>
        <begin position="6"/>
        <end position="29"/>
    </location>
</feature>
<keyword evidence="8 10" id="KW-0472">Membrane</keyword>
<dbReference type="Pfam" id="PF00421">
    <property type="entry name" value="PSII"/>
    <property type="match status" value="1"/>
</dbReference>
<dbReference type="EMBL" id="JABEZW010000012">
    <property type="protein sequence ID" value="MBA0781295.1"/>
    <property type="molecule type" value="Genomic_DNA"/>
</dbReference>
<evidence type="ECO:0000256" key="3">
    <source>
        <dbReference type="ARBA" id="ARBA00022531"/>
    </source>
</evidence>
<reference evidence="11 12" key="1">
    <citation type="journal article" date="2019" name="Genome Biol. Evol.">
        <title>Insights into the evolution of the New World diploid cottons (Gossypium, subgenus Houzingenia) based on genome sequencing.</title>
        <authorList>
            <person name="Grover C.E."/>
            <person name="Arick M.A. 2nd"/>
            <person name="Thrash A."/>
            <person name="Conover J.L."/>
            <person name="Sanders W.S."/>
            <person name="Peterson D.G."/>
            <person name="Frelichowski J.E."/>
            <person name="Scheffler J.A."/>
            <person name="Scheffler B.E."/>
            <person name="Wendel J.F."/>
        </authorList>
    </citation>
    <scope>NUCLEOTIDE SEQUENCE [LARGE SCALE GENOMIC DNA]</scope>
    <source>
        <strain evidence="11">8</strain>
        <tissue evidence="11">Leaf</tissue>
    </source>
</reference>
<organism evidence="11 12">
    <name type="scientific">Gossypium trilobum</name>
    <dbReference type="NCBI Taxonomy" id="34281"/>
    <lineage>
        <taxon>Eukaryota</taxon>
        <taxon>Viridiplantae</taxon>
        <taxon>Streptophyta</taxon>
        <taxon>Embryophyta</taxon>
        <taxon>Tracheophyta</taxon>
        <taxon>Spermatophyta</taxon>
        <taxon>Magnoliopsida</taxon>
        <taxon>eudicotyledons</taxon>
        <taxon>Gunneridae</taxon>
        <taxon>Pentapetalae</taxon>
        <taxon>rosids</taxon>
        <taxon>malvids</taxon>
        <taxon>Malvales</taxon>
        <taxon>Malvaceae</taxon>
        <taxon>Malvoideae</taxon>
        <taxon>Gossypium</taxon>
    </lineage>
</organism>
<dbReference type="GO" id="GO:0009523">
    <property type="term" value="C:photosystem II"/>
    <property type="evidence" value="ECO:0007669"/>
    <property type="project" value="UniProtKB-KW"/>
</dbReference>
<dbReference type="SUPFAM" id="SSF161077">
    <property type="entry name" value="Photosystem II antenna protein-like"/>
    <property type="match status" value="1"/>
</dbReference>
<evidence type="ECO:0000256" key="1">
    <source>
        <dbReference type="ARBA" id="ARBA00004141"/>
    </source>
</evidence>
<name>A0A7J9F9P7_9ROSI</name>
<dbReference type="InterPro" id="IPR036001">
    <property type="entry name" value="PS_II_antenna-like_sf"/>
</dbReference>
<sequence>MHTTLVAGWVGSMDLYELAVFFPLISFLIQ</sequence>
<proteinExistence type="predicted"/>
<evidence type="ECO:0000313" key="11">
    <source>
        <dbReference type="EMBL" id="MBA0781295.1"/>
    </source>
</evidence>
<keyword evidence="4" id="KW-0934">Plastid</keyword>
<dbReference type="AlphaFoldDB" id="A0A7J9F9P7"/>
<evidence type="ECO:0000313" key="12">
    <source>
        <dbReference type="Proteomes" id="UP000593568"/>
    </source>
</evidence>
<keyword evidence="2" id="KW-0148">Chlorophyll</keyword>
<dbReference type="GO" id="GO:0009767">
    <property type="term" value="P:photosynthetic electron transport chain"/>
    <property type="evidence" value="ECO:0007669"/>
    <property type="project" value="InterPro"/>
</dbReference>
<evidence type="ECO:0000256" key="4">
    <source>
        <dbReference type="ARBA" id="ARBA00022640"/>
    </source>
</evidence>
<evidence type="ECO:0000256" key="10">
    <source>
        <dbReference type="SAM" id="Phobius"/>
    </source>
</evidence>
<evidence type="ECO:0000256" key="7">
    <source>
        <dbReference type="ARBA" id="ARBA00022991"/>
    </source>
</evidence>
<gene>
    <name evidence="11" type="ORF">Gotri_002232</name>
</gene>
<evidence type="ECO:0000256" key="2">
    <source>
        <dbReference type="ARBA" id="ARBA00022494"/>
    </source>
</evidence>
<evidence type="ECO:0000256" key="8">
    <source>
        <dbReference type="ARBA" id="ARBA00023136"/>
    </source>
</evidence>
<evidence type="ECO:0000256" key="9">
    <source>
        <dbReference type="ARBA" id="ARBA00023276"/>
    </source>
</evidence>
<comment type="subcellular location">
    <subcellularLocation>
        <location evidence="1">Membrane</location>
        <topology evidence="1">Multi-pass membrane protein</topology>
    </subcellularLocation>
</comment>
<comment type="caution">
    <text evidence="11">The sequence shown here is derived from an EMBL/GenBank/DDBJ whole genome shotgun (WGS) entry which is preliminary data.</text>
</comment>
<keyword evidence="7" id="KW-0157">Chromophore</keyword>
<dbReference type="InterPro" id="IPR000932">
    <property type="entry name" value="PS_antenna-like"/>
</dbReference>
<evidence type="ECO:0000256" key="6">
    <source>
        <dbReference type="ARBA" id="ARBA00022989"/>
    </source>
</evidence>
<keyword evidence="6 10" id="KW-1133">Transmembrane helix</keyword>
<feature type="non-terminal residue" evidence="11">
    <location>
        <position position="30"/>
    </location>
</feature>